<evidence type="ECO:0008006" key="4">
    <source>
        <dbReference type="Google" id="ProtNLM"/>
    </source>
</evidence>
<evidence type="ECO:0000313" key="3">
    <source>
        <dbReference type="Proteomes" id="UP000434172"/>
    </source>
</evidence>
<sequence length="584" mass="65934">MASINASGILPKEAQEVAMMVFDYLVKDGTRLDATSLRKFAQEDIKIDRRRNVSYLNEDEIDIRRRYVSEIQLILLTDESIWVLSEAEQELFQQVRFWALLWTTELDRLESIHATLTRNDDDPDLPSAKLYLATDIKKSVLKTGAYGGYATCRADLVGDKTENIARNESAAKRASDRDDNKCVATGCNKFQVCHFAAFFGINRPTAIQELLDAMKVLIGPQAFRDLEVKLVGGDNIIGTPRNMVTLTHKLHKYMDDAIFGLEPLREISRPKPEVKASGESNGQEMNTGSTTGDSRTQGHVELQTGDASLESPDRRSGTSAGLPTGDVNLAASMESPSRRSVRVMESNLKRKTEAEAEAKRIQTREEERKAEEMTQHGLEICCHWLPRTNLRCWLDKAKDFGADPREMMDEWSAANYEFRTESGRPLNSRMIITIWADKKADLPDFGVMNFFFHALCFHRLSGGADTRIYRPWTHYDKDDPGHTYASDPRREAERRILEILAEDDKAGGVYDADRRRKVQERMVQAVAELEITHAEEVSSNTPTESREAWIAPHLRHKYGSDQSSASSKGGGRDQDEQEPAAPRD</sequence>
<feature type="compositionally biased region" description="Polar residues" evidence="1">
    <location>
        <begin position="278"/>
        <end position="297"/>
    </location>
</feature>
<dbReference type="EMBL" id="WOWK01000106">
    <property type="protein sequence ID" value="KAF0318647.1"/>
    <property type="molecule type" value="Genomic_DNA"/>
</dbReference>
<protein>
    <recommendedName>
        <fullName evidence="4">HNH nuclease domain-containing protein</fullName>
    </recommendedName>
</protein>
<feature type="region of interest" description="Disordered" evidence="1">
    <location>
        <begin position="534"/>
        <end position="584"/>
    </location>
</feature>
<name>A0A8H3W5M2_9PEZI</name>
<evidence type="ECO:0000313" key="2">
    <source>
        <dbReference type="EMBL" id="KAF0318647.1"/>
    </source>
</evidence>
<accession>A0A8H3W5M2</accession>
<gene>
    <name evidence="2" type="ORF">GQ607_014063</name>
</gene>
<comment type="caution">
    <text evidence="2">The sequence shown here is derived from an EMBL/GenBank/DDBJ whole genome shotgun (WGS) entry which is preliminary data.</text>
</comment>
<keyword evidence="3" id="KW-1185">Reference proteome</keyword>
<evidence type="ECO:0000256" key="1">
    <source>
        <dbReference type="SAM" id="MobiDB-lite"/>
    </source>
</evidence>
<dbReference type="AlphaFoldDB" id="A0A8H3W5M2"/>
<reference evidence="2 3" key="1">
    <citation type="submission" date="2019-12" db="EMBL/GenBank/DDBJ databases">
        <title>A genome sequence resource for the geographically widespread anthracnose pathogen Colletotrichum asianum.</title>
        <authorList>
            <person name="Meng Y."/>
        </authorList>
    </citation>
    <scope>NUCLEOTIDE SEQUENCE [LARGE SCALE GENOMIC DNA]</scope>
    <source>
        <strain evidence="2 3">ICMP 18580</strain>
    </source>
</reference>
<organism evidence="2 3">
    <name type="scientific">Colletotrichum asianum</name>
    <dbReference type="NCBI Taxonomy" id="702518"/>
    <lineage>
        <taxon>Eukaryota</taxon>
        <taxon>Fungi</taxon>
        <taxon>Dikarya</taxon>
        <taxon>Ascomycota</taxon>
        <taxon>Pezizomycotina</taxon>
        <taxon>Sordariomycetes</taxon>
        <taxon>Hypocreomycetidae</taxon>
        <taxon>Glomerellales</taxon>
        <taxon>Glomerellaceae</taxon>
        <taxon>Colletotrichum</taxon>
        <taxon>Colletotrichum gloeosporioides species complex</taxon>
    </lineage>
</organism>
<proteinExistence type="predicted"/>
<dbReference type="OrthoDB" id="4851182at2759"/>
<dbReference type="Proteomes" id="UP000434172">
    <property type="component" value="Unassembled WGS sequence"/>
</dbReference>
<feature type="region of interest" description="Disordered" evidence="1">
    <location>
        <begin position="269"/>
        <end position="370"/>
    </location>
</feature>
<feature type="compositionally biased region" description="Basic and acidic residues" evidence="1">
    <location>
        <begin position="347"/>
        <end position="370"/>
    </location>
</feature>